<dbReference type="CDD" id="cd09270">
    <property type="entry name" value="RNase_H2-B"/>
    <property type="match status" value="1"/>
</dbReference>
<dbReference type="Proteomes" id="UP000242188">
    <property type="component" value="Unassembled WGS sequence"/>
</dbReference>
<dbReference type="Pfam" id="PF09468">
    <property type="entry name" value="RNase_H2-Ydr279"/>
    <property type="match status" value="1"/>
</dbReference>
<dbReference type="InterPro" id="IPR019024">
    <property type="entry name" value="RNase_H2_suB_wHTH"/>
</dbReference>
<evidence type="ECO:0000256" key="3">
    <source>
        <dbReference type="ARBA" id="ARBA00011277"/>
    </source>
</evidence>
<dbReference type="PANTHER" id="PTHR13383:SF11">
    <property type="entry name" value="RIBONUCLEASE H2 SUBUNIT B"/>
    <property type="match status" value="1"/>
</dbReference>
<evidence type="ECO:0000256" key="2">
    <source>
        <dbReference type="ARBA" id="ARBA00009823"/>
    </source>
</evidence>
<dbReference type="GO" id="GO:0005654">
    <property type="term" value="C:nucleoplasm"/>
    <property type="evidence" value="ECO:0007669"/>
    <property type="project" value="TreeGrafter"/>
</dbReference>
<dbReference type="STRING" id="6573.A0A210QK43"/>
<evidence type="ECO:0000256" key="4">
    <source>
        <dbReference type="ARBA" id="ARBA00019062"/>
    </source>
</evidence>
<dbReference type="Gene3D" id="1.10.20.120">
    <property type="match status" value="1"/>
</dbReference>
<evidence type="ECO:0000313" key="11">
    <source>
        <dbReference type="EMBL" id="OWF49109.1"/>
    </source>
</evidence>
<dbReference type="FunFam" id="1.10.20.120:FF:000002">
    <property type="entry name" value="Ribonuclease H2 subunit B"/>
    <property type="match status" value="1"/>
</dbReference>
<gene>
    <name evidence="11" type="ORF">KP79_PYT20684</name>
</gene>
<accession>A0A210QK43</accession>
<name>A0A210QK43_MIZYE</name>
<comment type="function">
    <text evidence="6">Non catalytic subunit of RNase H2, an endonuclease that specifically degrades the RNA of RNA:DNA hybrids. Participates in DNA replication, possibly by mediating the removal of lagging-strand Okazaki fragment RNA primers during DNA replication. Mediates the excision of single ribonucleotides from DNA:RNA duplexes.</text>
</comment>
<comment type="subcellular location">
    <subcellularLocation>
        <location evidence="1">Nucleus</location>
    </subcellularLocation>
</comment>
<dbReference type="GO" id="GO:0032299">
    <property type="term" value="C:ribonuclease H2 complex"/>
    <property type="evidence" value="ECO:0007669"/>
    <property type="project" value="InterPro"/>
</dbReference>
<comment type="similarity">
    <text evidence="2">Belongs to the RNase H2 subunit B family.</text>
</comment>
<feature type="compositionally biased region" description="Basic and acidic residues" evidence="8">
    <location>
        <begin position="9"/>
        <end position="24"/>
    </location>
</feature>
<dbReference type="InterPro" id="IPR041195">
    <property type="entry name" value="Rnh202_N"/>
</dbReference>
<evidence type="ECO:0000256" key="5">
    <source>
        <dbReference type="ARBA" id="ARBA00023242"/>
    </source>
</evidence>
<feature type="region of interest" description="Disordered" evidence="8">
    <location>
        <begin position="250"/>
        <end position="277"/>
    </location>
</feature>
<sequence length="317" mass="35895">MSTRRSSRHKSEDTDGEMTHEHKNGGAKQDNEQWVFLMNDSVIEENPNAEDKPIFCKLRHPKTDRGALFVFSHDEQDIHEVTSFKEEFRSWFIGDQVQSDGSLILTSKVDSLFLVLPYLITAEQTGKFMTIDQIVTDDDYPECQRLYKTAGMSELYRVTDMKGDDDFRVYRFNKEKTLSWLQGKIDKLAEVLSAKGICVSGAQSSSFVRSKRFSTATTDDYRRFAHGMVCDYLPLALGEELLVHLGLPEEPEKTDASEPPAKRIKTENSGPTEDYSLGKVNVKTKAVKMNKAQSLLSKVDKSGMKSLSSFFSPKTKT</sequence>
<dbReference type="GO" id="GO:0006401">
    <property type="term" value="P:RNA catabolic process"/>
    <property type="evidence" value="ECO:0007669"/>
    <property type="project" value="TreeGrafter"/>
</dbReference>
<comment type="caution">
    <text evidence="11">The sequence shown here is derived from an EMBL/GenBank/DDBJ whole genome shotgun (WGS) entry which is preliminary data.</text>
</comment>
<evidence type="ECO:0000313" key="12">
    <source>
        <dbReference type="Proteomes" id="UP000242188"/>
    </source>
</evidence>
<feature type="domain" description="Ribonuclease H2 subunit B wHTH" evidence="9">
    <location>
        <begin position="113"/>
        <end position="241"/>
    </location>
</feature>
<evidence type="ECO:0000256" key="1">
    <source>
        <dbReference type="ARBA" id="ARBA00004123"/>
    </source>
</evidence>
<evidence type="ECO:0000259" key="9">
    <source>
        <dbReference type="Pfam" id="PF09468"/>
    </source>
</evidence>
<dbReference type="Pfam" id="PF17745">
    <property type="entry name" value="Ydr279_N"/>
    <property type="match status" value="1"/>
</dbReference>
<evidence type="ECO:0000259" key="10">
    <source>
        <dbReference type="Pfam" id="PF17745"/>
    </source>
</evidence>
<dbReference type="Gene3D" id="2.20.25.530">
    <property type="match status" value="1"/>
</dbReference>
<dbReference type="EMBL" id="NEDP02003256">
    <property type="protein sequence ID" value="OWF49109.1"/>
    <property type="molecule type" value="Genomic_DNA"/>
</dbReference>
<comment type="subunit">
    <text evidence="3">The RNase H2 complex is a heterotrimer composed of the catalytic subunit RNASEH2A and the non-catalytic subunits RNASEH2B and RNASEH2C.</text>
</comment>
<dbReference type="AlphaFoldDB" id="A0A210QK43"/>
<dbReference type="InterPro" id="IPR040456">
    <property type="entry name" value="RNase_H2_suB"/>
</dbReference>
<keyword evidence="12" id="KW-1185">Reference proteome</keyword>
<proteinExistence type="inferred from homology"/>
<evidence type="ECO:0000256" key="7">
    <source>
        <dbReference type="ARBA" id="ARBA00033464"/>
    </source>
</evidence>
<organism evidence="11 12">
    <name type="scientific">Mizuhopecten yessoensis</name>
    <name type="common">Japanese scallop</name>
    <name type="synonym">Patinopecten yessoensis</name>
    <dbReference type="NCBI Taxonomy" id="6573"/>
    <lineage>
        <taxon>Eukaryota</taxon>
        <taxon>Metazoa</taxon>
        <taxon>Spiralia</taxon>
        <taxon>Lophotrochozoa</taxon>
        <taxon>Mollusca</taxon>
        <taxon>Bivalvia</taxon>
        <taxon>Autobranchia</taxon>
        <taxon>Pteriomorphia</taxon>
        <taxon>Pectinida</taxon>
        <taxon>Pectinoidea</taxon>
        <taxon>Pectinidae</taxon>
        <taxon>Mizuhopecten</taxon>
    </lineage>
</organism>
<evidence type="ECO:0000256" key="6">
    <source>
        <dbReference type="ARBA" id="ARBA00024778"/>
    </source>
</evidence>
<protein>
    <recommendedName>
        <fullName evidence="4">Ribonuclease H2 subunit B</fullName>
    </recommendedName>
    <alternativeName>
        <fullName evidence="7">Ribonuclease HI subunit B</fullName>
    </alternativeName>
</protein>
<dbReference type="OrthoDB" id="29098at2759"/>
<feature type="domain" description="Rnh202 triple barrel" evidence="10">
    <location>
        <begin position="50"/>
        <end position="110"/>
    </location>
</feature>
<feature type="region of interest" description="Disordered" evidence="8">
    <location>
        <begin position="1"/>
        <end position="30"/>
    </location>
</feature>
<dbReference type="PANTHER" id="PTHR13383">
    <property type="entry name" value="RIBONUCLEASE H2 SUBUNIT B"/>
    <property type="match status" value="1"/>
</dbReference>
<evidence type="ECO:0000256" key="8">
    <source>
        <dbReference type="SAM" id="MobiDB-lite"/>
    </source>
</evidence>
<keyword evidence="5" id="KW-0539">Nucleus</keyword>
<feature type="compositionally biased region" description="Basic and acidic residues" evidence="8">
    <location>
        <begin position="250"/>
        <end position="266"/>
    </location>
</feature>
<reference evidence="11 12" key="1">
    <citation type="journal article" date="2017" name="Nat. Ecol. Evol.">
        <title>Scallop genome provides insights into evolution of bilaterian karyotype and development.</title>
        <authorList>
            <person name="Wang S."/>
            <person name="Zhang J."/>
            <person name="Jiao W."/>
            <person name="Li J."/>
            <person name="Xun X."/>
            <person name="Sun Y."/>
            <person name="Guo X."/>
            <person name="Huan P."/>
            <person name="Dong B."/>
            <person name="Zhang L."/>
            <person name="Hu X."/>
            <person name="Sun X."/>
            <person name="Wang J."/>
            <person name="Zhao C."/>
            <person name="Wang Y."/>
            <person name="Wang D."/>
            <person name="Huang X."/>
            <person name="Wang R."/>
            <person name="Lv J."/>
            <person name="Li Y."/>
            <person name="Zhang Z."/>
            <person name="Liu B."/>
            <person name="Lu W."/>
            <person name="Hui Y."/>
            <person name="Liang J."/>
            <person name="Zhou Z."/>
            <person name="Hou R."/>
            <person name="Li X."/>
            <person name="Liu Y."/>
            <person name="Li H."/>
            <person name="Ning X."/>
            <person name="Lin Y."/>
            <person name="Zhao L."/>
            <person name="Xing Q."/>
            <person name="Dou J."/>
            <person name="Li Y."/>
            <person name="Mao J."/>
            <person name="Guo H."/>
            <person name="Dou H."/>
            <person name="Li T."/>
            <person name="Mu C."/>
            <person name="Jiang W."/>
            <person name="Fu Q."/>
            <person name="Fu X."/>
            <person name="Miao Y."/>
            <person name="Liu J."/>
            <person name="Yu Q."/>
            <person name="Li R."/>
            <person name="Liao H."/>
            <person name="Li X."/>
            <person name="Kong Y."/>
            <person name="Jiang Z."/>
            <person name="Chourrout D."/>
            <person name="Li R."/>
            <person name="Bao Z."/>
        </authorList>
    </citation>
    <scope>NUCLEOTIDE SEQUENCE [LARGE SCALE GENOMIC DNA]</scope>
    <source>
        <strain evidence="11 12">PY_sf001</strain>
    </source>
</reference>